<comment type="caution">
    <text evidence="2">The sequence shown here is derived from an EMBL/GenBank/DDBJ whole genome shotgun (WGS) entry which is preliminary data.</text>
</comment>
<gene>
    <name evidence="2" type="ORF">PR001_g30790</name>
</gene>
<organism evidence="2 3">
    <name type="scientific">Phytophthora rubi</name>
    <dbReference type="NCBI Taxonomy" id="129364"/>
    <lineage>
        <taxon>Eukaryota</taxon>
        <taxon>Sar</taxon>
        <taxon>Stramenopiles</taxon>
        <taxon>Oomycota</taxon>
        <taxon>Peronosporomycetes</taxon>
        <taxon>Peronosporales</taxon>
        <taxon>Peronosporaceae</taxon>
        <taxon>Phytophthora</taxon>
    </lineage>
</organism>
<dbReference type="AlphaFoldDB" id="A0A6A3GNX0"/>
<feature type="region of interest" description="Disordered" evidence="1">
    <location>
        <begin position="63"/>
        <end position="107"/>
    </location>
</feature>
<proteinExistence type="predicted"/>
<dbReference type="EMBL" id="QXFV01007256">
    <property type="protein sequence ID" value="KAE8959233.1"/>
    <property type="molecule type" value="Genomic_DNA"/>
</dbReference>
<protein>
    <submittedName>
        <fullName evidence="2">Uncharacterized protein</fullName>
    </submittedName>
</protein>
<reference evidence="2 3" key="1">
    <citation type="submission" date="2018-09" db="EMBL/GenBank/DDBJ databases">
        <title>Genomic investigation of the strawberry pathogen Phytophthora fragariae indicates pathogenicity is determined by transcriptional variation in three key races.</title>
        <authorList>
            <person name="Adams T.M."/>
            <person name="Armitage A.D."/>
            <person name="Sobczyk M.K."/>
            <person name="Bates H.J."/>
            <person name="Dunwell J.M."/>
            <person name="Nellist C.F."/>
            <person name="Harrison R.J."/>
        </authorList>
    </citation>
    <scope>NUCLEOTIDE SEQUENCE [LARGE SCALE GENOMIC DNA]</scope>
    <source>
        <strain evidence="2 3">SCRP249</strain>
    </source>
</reference>
<evidence type="ECO:0000256" key="1">
    <source>
        <dbReference type="SAM" id="MobiDB-lite"/>
    </source>
</evidence>
<feature type="compositionally biased region" description="Basic and acidic residues" evidence="1">
    <location>
        <begin position="177"/>
        <end position="196"/>
    </location>
</feature>
<sequence>MIDVARSNAYLTRRLARPDPTARDPHRQFVMGLASELMNGKWAEAPSEGRMIFGARLEDASLGVGDGEDSVTPTRRSTPSANSPLRRCTAVASKQIHDKKSRKRRRHPDICTKCIERPLDSGQQPTKGVAERRHYGVHRGAELLLDVTSTELLDVAAELPPRTPKRDVLLDPDTEDAAGRGHDVKAVEEKQQHDVDTSMVELVLAPG</sequence>
<feature type="compositionally biased region" description="Polar residues" evidence="1">
    <location>
        <begin position="71"/>
        <end position="83"/>
    </location>
</feature>
<evidence type="ECO:0000313" key="3">
    <source>
        <dbReference type="Proteomes" id="UP000429607"/>
    </source>
</evidence>
<feature type="compositionally biased region" description="Basic residues" evidence="1">
    <location>
        <begin position="97"/>
        <end position="107"/>
    </location>
</feature>
<name>A0A6A3GNX0_9STRA</name>
<dbReference type="Proteomes" id="UP000429607">
    <property type="component" value="Unassembled WGS sequence"/>
</dbReference>
<accession>A0A6A3GNX0</accession>
<evidence type="ECO:0000313" key="2">
    <source>
        <dbReference type="EMBL" id="KAE8959233.1"/>
    </source>
</evidence>
<feature type="region of interest" description="Disordered" evidence="1">
    <location>
        <begin position="164"/>
        <end position="197"/>
    </location>
</feature>